<reference evidence="2" key="1">
    <citation type="journal article" date="2019" name="Int. J. Syst. Evol. Microbiol.">
        <title>The Global Catalogue of Microorganisms (GCM) 10K type strain sequencing project: providing services to taxonomists for standard genome sequencing and annotation.</title>
        <authorList>
            <consortium name="The Broad Institute Genomics Platform"/>
            <consortium name="The Broad Institute Genome Sequencing Center for Infectious Disease"/>
            <person name="Wu L."/>
            <person name="Ma J."/>
        </authorList>
    </citation>
    <scope>NUCLEOTIDE SEQUENCE [LARGE SCALE GENOMIC DNA]</scope>
    <source>
        <strain evidence="2">CGMCC 4.7330</strain>
    </source>
</reference>
<protein>
    <recommendedName>
        <fullName evidence="3">Lantibiotic biosynthesis dehydratase-like protein</fullName>
    </recommendedName>
</protein>
<dbReference type="Proteomes" id="UP001595696">
    <property type="component" value="Unassembled WGS sequence"/>
</dbReference>
<accession>A0ABV8DPS3</accession>
<gene>
    <name evidence="1" type="ORF">ACFO0B_07660</name>
</gene>
<dbReference type="RefSeq" id="WP_378611621.1">
    <property type="nucleotide sequence ID" value="NZ_JBHSAX010000007.1"/>
</dbReference>
<proteinExistence type="predicted"/>
<evidence type="ECO:0000313" key="2">
    <source>
        <dbReference type="Proteomes" id="UP001595696"/>
    </source>
</evidence>
<name>A0ABV8DPS3_9NOCA</name>
<evidence type="ECO:0000313" key="1">
    <source>
        <dbReference type="EMBL" id="MFC3961863.1"/>
    </source>
</evidence>
<evidence type="ECO:0008006" key="3">
    <source>
        <dbReference type="Google" id="ProtNLM"/>
    </source>
</evidence>
<keyword evidence="2" id="KW-1185">Reference proteome</keyword>
<comment type="caution">
    <text evidence="1">The sequence shown here is derived from an EMBL/GenBank/DDBJ whole genome shotgun (WGS) entry which is preliminary data.</text>
</comment>
<organism evidence="1 2">
    <name type="scientific">Nocardia jiangsuensis</name>
    <dbReference type="NCBI Taxonomy" id="1691563"/>
    <lineage>
        <taxon>Bacteria</taxon>
        <taxon>Bacillati</taxon>
        <taxon>Actinomycetota</taxon>
        <taxon>Actinomycetes</taxon>
        <taxon>Mycobacteriales</taxon>
        <taxon>Nocardiaceae</taxon>
        <taxon>Nocardia</taxon>
    </lineage>
</organism>
<dbReference type="EMBL" id="JBHSAX010000007">
    <property type="protein sequence ID" value="MFC3961863.1"/>
    <property type="molecule type" value="Genomic_DNA"/>
</dbReference>
<sequence>MLWRDVRGVFEARVGERVVRGWAPTVEDMATLLRRYGATATTGPVVSLAPAPADLDHVRAGHLDQDPGWPRLLRAAADRPQRDTLRAGLVHLRDRIPAGEPELQDWLHARIAEVDAVAPLVERIAVFDGTPPVPYVPADGPRAGAQSLDWIDPRTVLAVPGRAREPTDDDRWSPAGFCRTLRAAGTEAELRSWMDDFLLGGAARPIRLVRVEGPAGPVYELRGDGARRLQFARAFGLPVLALVRAAQLPRPLIPESTRAATGFDRWGELWRGLRRHRLLDVTEDAGHATPRWHPTRLAADWLLLPPAAATAAGRAYDRLHPGALAAATGLPAAVLLDADRWAGVLLAD</sequence>